<dbReference type="Proteomes" id="UP001642540">
    <property type="component" value="Unassembled WGS sequence"/>
</dbReference>
<gene>
    <name evidence="2" type="ORF">ODALV1_LOCUS967</name>
</gene>
<feature type="region of interest" description="Disordered" evidence="1">
    <location>
        <begin position="1"/>
        <end position="23"/>
    </location>
</feature>
<name>A0ABP1PKA3_9HEXA</name>
<comment type="caution">
    <text evidence="2">The sequence shown here is derived from an EMBL/GenBank/DDBJ whole genome shotgun (WGS) entry which is preliminary data.</text>
</comment>
<evidence type="ECO:0000313" key="3">
    <source>
        <dbReference type="Proteomes" id="UP001642540"/>
    </source>
</evidence>
<evidence type="ECO:0000256" key="1">
    <source>
        <dbReference type="SAM" id="MobiDB-lite"/>
    </source>
</evidence>
<sequence>MEKDFTAHHSVKGVDPRPDRGIEDDAALKPAEAHEIRDEVVSYLSLPLKTPDKRLLSSENISHGVRKRSLPSIPTPTPDCDSDDEIPKHRQVSKALFASTSISEPEAVPDRSNVSRNLFGPPSEEALALTRRKFEEKINLEFEEFCQGYEIVSVIHSSGWETAET</sequence>
<protein>
    <submittedName>
        <fullName evidence="2">Uncharacterized protein</fullName>
    </submittedName>
</protein>
<organism evidence="2 3">
    <name type="scientific">Orchesella dallaii</name>
    <dbReference type="NCBI Taxonomy" id="48710"/>
    <lineage>
        <taxon>Eukaryota</taxon>
        <taxon>Metazoa</taxon>
        <taxon>Ecdysozoa</taxon>
        <taxon>Arthropoda</taxon>
        <taxon>Hexapoda</taxon>
        <taxon>Collembola</taxon>
        <taxon>Entomobryomorpha</taxon>
        <taxon>Entomobryoidea</taxon>
        <taxon>Orchesellidae</taxon>
        <taxon>Orchesellinae</taxon>
        <taxon>Orchesella</taxon>
    </lineage>
</organism>
<evidence type="ECO:0000313" key="2">
    <source>
        <dbReference type="EMBL" id="CAL8069864.1"/>
    </source>
</evidence>
<reference evidence="2 3" key="1">
    <citation type="submission" date="2024-08" db="EMBL/GenBank/DDBJ databases">
        <authorList>
            <person name="Cucini C."/>
            <person name="Frati F."/>
        </authorList>
    </citation>
    <scope>NUCLEOTIDE SEQUENCE [LARGE SCALE GENOMIC DNA]</scope>
</reference>
<keyword evidence="3" id="KW-1185">Reference proteome</keyword>
<accession>A0ABP1PKA3</accession>
<proteinExistence type="predicted"/>
<feature type="region of interest" description="Disordered" evidence="1">
    <location>
        <begin position="57"/>
        <end position="122"/>
    </location>
</feature>
<dbReference type="EMBL" id="CAXLJM020000004">
    <property type="protein sequence ID" value="CAL8069864.1"/>
    <property type="molecule type" value="Genomic_DNA"/>
</dbReference>